<organism evidence="7 8">
    <name type="scientific">Flavobacterium kingsejongi</name>
    <dbReference type="NCBI Taxonomy" id="1678728"/>
    <lineage>
        <taxon>Bacteria</taxon>
        <taxon>Pseudomonadati</taxon>
        <taxon>Bacteroidota</taxon>
        <taxon>Flavobacteriia</taxon>
        <taxon>Flavobacteriales</taxon>
        <taxon>Flavobacteriaceae</taxon>
        <taxon>Flavobacterium</taxon>
    </lineage>
</organism>
<dbReference type="PANTHER" id="PTHR10695">
    <property type="entry name" value="DEPHOSPHO-COA KINASE-RELATED"/>
    <property type="match status" value="1"/>
</dbReference>
<evidence type="ECO:0000256" key="6">
    <source>
        <dbReference type="NCBIfam" id="TIGR00152"/>
    </source>
</evidence>
<comment type="catalytic activity">
    <reaction evidence="5">
        <text>3'-dephospho-CoA + ATP = ADP + CoA + H(+)</text>
        <dbReference type="Rhea" id="RHEA:18245"/>
        <dbReference type="ChEBI" id="CHEBI:15378"/>
        <dbReference type="ChEBI" id="CHEBI:30616"/>
        <dbReference type="ChEBI" id="CHEBI:57287"/>
        <dbReference type="ChEBI" id="CHEBI:57328"/>
        <dbReference type="ChEBI" id="CHEBI:456216"/>
        <dbReference type="EC" id="2.7.1.24"/>
    </reaction>
</comment>
<dbReference type="PANTHER" id="PTHR10695:SF46">
    <property type="entry name" value="BIFUNCTIONAL COENZYME A SYNTHASE-RELATED"/>
    <property type="match status" value="1"/>
</dbReference>
<evidence type="ECO:0000256" key="2">
    <source>
        <dbReference type="ARBA" id="ARBA00022741"/>
    </source>
</evidence>
<keyword evidence="4 5" id="KW-0173">Coenzyme A biosynthesis</keyword>
<dbReference type="EC" id="2.7.1.24" evidence="5 6"/>
<protein>
    <recommendedName>
        <fullName evidence="5 6">Dephospho-CoA kinase</fullName>
        <ecNumber evidence="5 6">2.7.1.24</ecNumber>
    </recommendedName>
    <alternativeName>
        <fullName evidence="5">Dephosphocoenzyme A kinase</fullName>
    </alternativeName>
</protein>
<dbReference type="GO" id="GO:0005524">
    <property type="term" value="F:ATP binding"/>
    <property type="evidence" value="ECO:0007669"/>
    <property type="project" value="UniProtKB-UniRule"/>
</dbReference>
<dbReference type="PROSITE" id="PS51219">
    <property type="entry name" value="DPCK"/>
    <property type="match status" value="1"/>
</dbReference>
<dbReference type="CDD" id="cd02022">
    <property type="entry name" value="DPCK"/>
    <property type="match status" value="1"/>
</dbReference>
<keyword evidence="5 7" id="KW-0418">Kinase</keyword>
<keyword evidence="5" id="KW-0963">Cytoplasm</keyword>
<keyword evidence="3 5" id="KW-0067">ATP-binding</keyword>
<gene>
    <name evidence="5" type="primary">coaE</name>
    <name evidence="7" type="ORF">FK004_15860</name>
</gene>
<comment type="pathway">
    <text evidence="5">Cofactor biosynthesis; coenzyme A biosynthesis; CoA from (R)-pantothenate: step 5/5.</text>
</comment>
<dbReference type="Pfam" id="PF01121">
    <property type="entry name" value="CoaE"/>
    <property type="match status" value="1"/>
</dbReference>
<keyword evidence="2 5" id="KW-0547">Nucleotide-binding</keyword>
<dbReference type="HAMAP" id="MF_00376">
    <property type="entry name" value="Dephospho_CoA_kinase"/>
    <property type="match status" value="1"/>
</dbReference>
<dbReference type="KEGG" id="fki:FK004_15860"/>
<dbReference type="Proteomes" id="UP000244677">
    <property type="component" value="Chromosome"/>
</dbReference>
<dbReference type="GO" id="GO:0005737">
    <property type="term" value="C:cytoplasm"/>
    <property type="evidence" value="ECO:0007669"/>
    <property type="project" value="UniProtKB-SubCell"/>
</dbReference>
<evidence type="ECO:0000256" key="3">
    <source>
        <dbReference type="ARBA" id="ARBA00022840"/>
    </source>
</evidence>
<accession>A0A2S1LS51</accession>
<dbReference type="Gene3D" id="3.40.50.300">
    <property type="entry name" value="P-loop containing nucleotide triphosphate hydrolases"/>
    <property type="match status" value="1"/>
</dbReference>
<keyword evidence="8" id="KW-1185">Reference proteome</keyword>
<comment type="function">
    <text evidence="5">Catalyzes the phosphorylation of the 3'-hydroxyl group of dephosphocoenzyme A to form coenzyme A.</text>
</comment>
<evidence type="ECO:0000256" key="1">
    <source>
        <dbReference type="ARBA" id="ARBA00009018"/>
    </source>
</evidence>
<dbReference type="NCBIfam" id="TIGR00152">
    <property type="entry name" value="dephospho-CoA kinase"/>
    <property type="match status" value="1"/>
</dbReference>
<dbReference type="AlphaFoldDB" id="A0A2S1LS51"/>
<dbReference type="InterPro" id="IPR001977">
    <property type="entry name" value="Depp_CoAkinase"/>
</dbReference>
<sequence length="194" mass="21507">MTKIVGLTGGIGSGKSTIAQFFNSLGVPVYIADAEAKNLMDNADIKDAITKKFGNAILQNNELNRKKIAEIVFSDKGKLAELNAIVHPAVAHHFKAWVAKHADAEIVVKEAAILFESGSYKDCDAIVMVTAPEPIRIERVMKRDGITEEMVRIRINNQWDEAKKMELSDFIIENINLDSAKEQVSKVLKELRNS</sequence>
<evidence type="ECO:0000256" key="5">
    <source>
        <dbReference type="HAMAP-Rule" id="MF_00376"/>
    </source>
</evidence>
<dbReference type="EMBL" id="CP020919">
    <property type="protein sequence ID" value="AWG26593.1"/>
    <property type="molecule type" value="Genomic_DNA"/>
</dbReference>
<dbReference type="RefSeq" id="WP_108738106.1">
    <property type="nucleotide sequence ID" value="NZ_CP020919.1"/>
</dbReference>
<dbReference type="GO" id="GO:0004140">
    <property type="term" value="F:dephospho-CoA kinase activity"/>
    <property type="evidence" value="ECO:0007669"/>
    <property type="project" value="UniProtKB-UniRule"/>
</dbReference>
<evidence type="ECO:0000313" key="8">
    <source>
        <dbReference type="Proteomes" id="UP000244677"/>
    </source>
</evidence>
<reference evidence="7 8" key="1">
    <citation type="submission" date="2017-04" db="EMBL/GenBank/DDBJ databases">
        <title>Complete genome sequence of Flavobacterium kingsejong AJ004.</title>
        <authorList>
            <person name="Lee P.C."/>
        </authorList>
    </citation>
    <scope>NUCLEOTIDE SEQUENCE [LARGE SCALE GENOMIC DNA]</scope>
    <source>
        <strain evidence="7 8">AJ004</strain>
    </source>
</reference>
<feature type="binding site" evidence="5">
    <location>
        <begin position="12"/>
        <end position="17"/>
    </location>
    <ligand>
        <name>ATP</name>
        <dbReference type="ChEBI" id="CHEBI:30616"/>
    </ligand>
</feature>
<dbReference type="UniPathway" id="UPA00241">
    <property type="reaction ID" value="UER00356"/>
</dbReference>
<comment type="similarity">
    <text evidence="1 5">Belongs to the CoaE family.</text>
</comment>
<dbReference type="InterPro" id="IPR027417">
    <property type="entry name" value="P-loop_NTPase"/>
</dbReference>
<name>A0A2S1LS51_9FLAO</name>
<keyword evidence="5" id="KW-0808">Transferase</keyword>
<dbReference type="SUPFAM" id="SSF52540">
    <property type="entry name" value="P-loop containing nucleoside triphosphate hydrolases"/>
    <property type="match status" value="1"/>
</dbReference>
<dbReference type="GO" id="GO:0015937">
    <property type="term" value="P:coenzyme A biosynthetic process"/>
    <property type="evidence" value="ECO:0007669"/>
    <property type="project" value="UniProtKB-UniRule"/>
</dbReference>
<proteinExistence type="inferred from homology"/>
<dbReference type="OrthoDB" id="9812943at2"/>
<evidence type="ECO:0000313" key="7">
    <source>
        <dbReference type="EMBL" id="AWG26593.1"/>
    </source>
</evidence>
<evidence type="ECO:0000256" key="4">
    <source>
        <dbReference type="ARBA" id="ARBA00022993"/>
    </source>
</evidence>
<comment type="subcellular location">
    <subcellularLocation>
        <location evidence="5">Cytoplasm</location>
    </subcellularLocation>
</comment>